<dbReference type="AlphaFoldDB" id="A0A0C3BYQ4"/>
<dbReference type="EMBL" id="KN832994">
    <property type="protein sequence ID" value="KIM82517.1"/>
    <property type="molecule type" value="Genomic_DNA"/>
</dbReference>
<evidence type="ECO:0000256" key="1">
    <source>
        <dbReference type="SAM" id="MobiDB-lite"/>
    </source>
</evidence>
<reference evidence="3" key="2">
    <citation type="submission" date="2015-01" db="EMBL/GenBank/DDBJ databases">
        <title>Evolutionary Origins and Diversification of the Mycorrhizal Mutualists.</title>
        <authorList>
            <consortium name="DOE Joint Genome Institute"/>
            <consortium name="Mycorrhizal Genomics Consortium"/>
            <person name="Kohler A."/>
            <person name="Kuo A."/>
            <person name="Nagy L.G."/>
            <person name="Floudas D."/>
            <person name="Copeland A."/>
            <person name="Barry K.W."/>
            <person name="Cichocki N."/>
            <person name="Veneault-Fourrey C."/>
            <person name="LaButti K."/>
            <person name="Lindquist E.A."/>
            <person name="Lipzen A."/>
            <person name="Lundell T."/>
            <person name="Morin E."/>
            <person name="Murat C."/>
            <person name="Riley R."/>
            <person name="Ohm R."/>
            <person name="Sun H."/>
            <person name="Tunlid A."/>
            <person name="Henrissat B."/>
            <person name="Grigoriev I.V."/>
            <person name="Hibbett D.S."/>
            <person name="Martin F."/>
        </authorList>
    </citation>
    <scope>NUCLEOTIDE SEQUENCE [LARGE SCALE GENOMIC DNA]</scope>
    <source>
        <strain evidence="3">F 1598</strain>
    </source>
</reference>
<organism evidence="2 3">
    <name type="scientific">Piloderma croceum (strain F 1598)</name>
    <dbReference type="NCBI Taxonomy" id="765440"/>
    <lineage>
        <taxon>Eukaryota</taxon>
        <taxon>Fungi</taxon>
        <taxon>Dikarya</taxon>
        <taxon>Basidiomycota</taxon>
        <taxon>Agaricomycotina</taxon>
        <taxon>Agaricomycetes</taxon>
        <taxon>Agaricomycetidae</taxon>
        <taxon>Atheliales</taxon>
        <taxon>Atheliaceae</taxon>
        <taxon>Piloderma</taxon>
    </lineage>
</organism>
<reference evidence="2 3" key="1">
    <citation type="submission" date="2014-04" db="EMBL/GenBank/DDBJ databases">
        <authorList>
            <consortium name="DOE Joint Genome Institute"/>
            <person name="Kuo A."/>
            <person name="Tarkka M."/>
            <person name="Buscot F."/>
            <person name="Kohler A."/>
            <person name="Nagy L.G."/>
            <person name="Floudas D."/>
            <person name="Copeland A."/>
            <person name="Barry K.W."/>
            <person name="Cichocki N."/>
            <person name="Veneault-Fourrey C."/>
            <person name="LaButti K."/>
            <person name="Lindquist E.A."/>
            <person name="Lipzen A."/>
            <person name="Lundell T."/>
            <person name="Morin E."/>
            <person name="Murat C."/>
            <person name="Sun H."/>
            <person name="Tunlid A."/>
            <person name="Henrissat B."/>
            <person name="Grigoriev I.V."/>
            <person name="Hibbett D.S."/>
            <person name="Martin F."/>
            <person name="Nordberg H.P."/>
            <person name="Cantor M.N."/>
            <person name="Hua S.X."/>
        </authorList>
    </citation>
    <scope>NUCLEOTIDE SEQUENCE [LARGE SCALE GENOMIC DNA]</scope>
    <source>
        <strain evidence="2 3">F 1598</strain>
    </source>
</reference>
<proteinExistence type="predicted"/>
<dbReference type="OrthoDB" id="3191896at2759"/>
<evidence type="ECO:0000313" key="2">
    <source>
        <dbReference type="EMBL" id="KIM82517.1"/>
    </source>
</evidence>
<evidence type="ECO:0000313" key="3">
    <source>
        <dbReference type="Proteomes" id="UP000054166"/>
    </source>
</evidence>
<keyword evidence="3" id="KW-1185">Reference proteome</keyword>
<protein>
    <submittedName>
        <fullName evidence="2">Uncharacterized protein</fullName>
    </submittedName>
</protein>
<gene>
    <name evidence="2" type="ORF">PILCRDRAFT_464831</name>
</gene>
<feature type="region of interest" description="Disordered" evidence="1">
    <location>
        <begin position="229"/>
        <end position="249"/>
    </location>
</feature>
<feature type="region of interest" description="Disordered" evidence="1">
    <location>
        <begin position="21"/>
        <end position="42"/>
    </location>
</feature>
<dbReference type="InParanoid" id="A0A0C3BYQ4"/>
<dbReference type="HOGENOM" id="CLU_093915_0_0_1"/>
<dbReference type="Proteomes" id="UP000054166">
    <property type="component" value="Unassembled WGS sequence"/>
</dbReference>
<sequence>MTTSADLVEDPLEKIFQQLEQGSKQCRQDEDQGSTDASTVEAVELNTWPKDRRRSVSISVLGQLPESSTDTTTSNPSFTISPLASAASKSPFYHSLMNTKSVDTVISDHSLHDGTGNQAEEDHHVTRMQTIGGRSNSISKTIDKVGALLSRSSTQRKHARASSIIPLPAANAGVVIDVRVESATVEADSDQDKFRYATVHADEPAIRRAAWFGMPSSVGSGSIAMKAKGLTQKFRQRSKPELPNSETAD</sequence>
<accession>A0A0C3BYQ4</accession>
<dbReference type="STRING" id="765440.A0A0C3BYQ4"/>
<name>A0A0C3BYQ4_PILCF</name>